<reference evidence="4" key="1">
    <citation type="submission" date="2016-09" db="EMBL/GenBank/DDBJ databases">
        <title>Acidihalobacter prosperus F5.</title>
        <authorList>
            <person name="Khaleque H.N."/>
            <person name="Ramsay J.P."/>
            <person name="Kaksonen A.H."/>
            <person name="Boxall N.J."/>
            <person name="Watkin E.L.J."/>
        </authorList>
    </citation>
    <scope>NUCLEOTIDE SEQUENCE [LARGE SCALE GENOMIC DNA]</scope>
    <source>
        <strain evidence="4">F5</strain>
    </source>
</reference>
<gene>
    <name evidence="3" type="ORF">BI364_02060</name>
</gene>
<proteinExistence type="predicted"/>
<dbReference type="KEGG" id="aprs:BI364_02060"/>
<feature type="transmembrane region" description="Helical" evidence="1">
    <location>
        <begin position="213"/>
        <end position="233"/>
    </location>
</feature>
<dbReference type="InterPro" id="IPR007831">
    <property type="entry name" value="T2SS_GspE_N"/>
</dbReference>
<feature type="transmembrane region" description="Helical" evidence="1">
    <location>
        <begin position="329"/>
        <end position="346"/>
    </location>
</feature>
<dbReference type="InterPro" id="IPR037257">
    <property type="entry name" value="T2SS_E_N_sf"/>
</dbReference>
<name>A0A1D8IKG1_9GAMM</name>
<dbReference type="Proteomes" id="UP000095401">
    <property type="component" value="Chromosome"/>
</dbReference>
<evidence type="ECO:0000256" key="1">
    <source>
        <dbReference type="SAM" id="Phobius"/>
    </source>
</evidence>
<dbReference type="AlphaFoldDB" id="A0A1D8IKG1"/>
<keyword evidence="1" id="KW-1133">Transmembrane helix</keyword>
<feature type="transmembrane region" description="Helical" evidence="1">
    <location>
        <begin position="188"/>
        <end position="207"/>
    </location>
</feature>
<organism evidence="3 4">
    <name type="scientific">Acidihalobacter yilgarnensis</name>
    <dbReference type="NCBI Taxonomy" id="2819280"/>
    <lineage>
        <taxon>Bacteria</taxon>
        <taxon>Pseudomonadati</taxon>
        <taxon>Pseudomonadota</taxon>
        <taxon>Gammaproteobacteria</taxon>
        <taxon>Chromatiales</taxon>
        <taxon>Ectothiorhodospiraceae</taxon>
        <taxon>Acidihalobacter</taxon>
    </lineage>
</organism>
<evidence type="ECO:0000313" key="3">
    <source>
        <dbReference type="EMBL" id="AOU96952.1"/>
    </source>
</evidence>
<keyword evidence="1" id="KW-0472">Membrane</keyword>
<evidence type="ECO:0000259" key="2">
    <source>
        <dbReference type="Pfam" id="PF05157"/>
    </source>
</evidence>
<feature type="transmembrane region" description="Helical" evidence="1">
    <location>
        <begin position="358"/>
        <end position="379"/>
    </location>
</feature>
<dbReference type="SUPFAM" id="SSF160246">
    <property type="entry name" value="EspE N-terminal domain-like"/>
    <property type="match status" value="1"/>
</dbReference>
<sequence length="395" mass="43768">MTTDANPYVALVEDGLLDQAQLAAAQQSATARGLDMERVLLKDCGVSRCALLTALSRHYGCRFFQYDERLPVPSALYAGLDGKVLRAGRWFPVMQLGETVVIAAADPSSEAMRAQVRQLVPAADHEFRVALNEDVRWYIQDYLHAEAHLLIGIERTGLAYWRNTMALWRTKLACHRTGQARARTSMKLLRWGLALVALSNALTRINANVLAPHHVAILVVGIVLAAVGLFDYLKVRRSGMDLSCQSALMDITAETIRFTRRYHLDEAPPKPEDDTPLAQLAAAITHYCSILRPVPASKERTHLARERNMLAAQRTIAASHRTSYARARTGLSLIRTGVSFIGLGIAMDKMLGAGPYSFTDYILAGAGVLMLIDGMLWYLPVRKLKYGIGREIKER</sequence>
<dbReference type="RefSeq" id="WP_070077344.1">
    <property type="nucleotide sequence ID" value="NZ_CP017415.1"/>
</dbReference>
<keyword evidence="1" id="KW-0812">Transmembrane</keyword>
<protein>
    <submittedName>
        <fullName evidence="3">Type II secretion protein</fullName>
    </submittedName>
</protein>
<dbReference type="Pfam" id="PF05157">
    <property type="entry name" value="MshEN"/>
    <property type="match status" value="1"/>
</dbReference>
<evidence type="ECO:0000313" key="4">
    <source>
        <dbReference type="Proteomes" id="UP000095401"/>
    </source>
</evidence>
<accession>A0A1D8IKG1</accession>
<feature type="domain" description="Type II secretion system protein GspE N-terminal" evidence="2">
    <location>
        <begin position="68"/>
        <end position="146"/>
    </location>
</feature>
<keyword evidence="4" id="KW-1185">Reference proteome</keyword>
<dbReference type="EMBL" id="CP017415">
    <property type="protein sequence ID" value="AOU96952.1"/>
    <property type="molecule type" value="Genomic_DNA"/>
</dbReference>